<evidence type="ECO:0000256" key="4">
    <source>
        <dbReference type="ARBA" id="ARBA00022691"/>
    </source>
</evidence>
<dbReference type="EMBL" id="WNME01000004">
    <property type="protein sequence ID" value="MUB62963.1"/>
    <property type="molecule type" value="Genomic_DNA"/>
</dbReference>
<evidence type="ECO:0000313" key="12">
    <source>
        <dbReference type="EMBL" id="GKG99481.1"/>
    </source>
</evidence>
<evidence type="ECO:0000313" key="14">
    <source>
        <dbReference type="Proteomes" id="UP000434223"/>
    </source>
</evidence>
<evidence type="ECO:0000256" key="1">
    <source>
        <dbReference type="ARBA" id="ARBA00001966"/>
    </source>
</evidence>
<feature type="domain" description="4Fe-4S ferredoxin-type" evidence="10">
    <location>
        <begin position="80"/>
        <end position="110"/>
    </location>
</feature>
<evidence type="ECO:0000256" key="6">
    <source>
        <dbReference type="ARBA" id="ARBA00023002"/>
    </source>
</evidence>
<dbReference type="OrthoDB" id="9782387at2"/>
<keyword evidence="3" id="KW-0004">4Fe-4S</keyword>
<protein>
    <submittedName>
        <fullName evidence="13">Glycyl-radical enzyme activating protein</fullName>
    </submittedName>
</protein>
<dbReference type="SFLD" id="SFLDG01066">
    <property type="entry name" value="organic_radical-activating_enz"/>
    <property type="match status" value="1"/>
</dbReference>
<comment type="caution">
    <text evidence="13">The sequence shown here is derived from an EMBL/GenBank/DDBJ whole genome shotgun (WGS) entry which is preliminary data.</text>
</comment>
<dbReference type="InterPro" id="IPR034457">
    <property type="entry name" value="Organic_radical-activating"/>
</dbReference>
<keyword evidence="6" id="KW-0560">Oxidoreductase</keyword>
<dbReference type="InterPro" id="IPR013785">
    <property type="entry name" value="Aldolase_TIM"/>
</dbReference>
<dbReference type="InterPro" id="IPR012839">
    <property type="entry name" value="Organic_radical_activase"/>
</dbReference>
<dbReference type="Proteomes" id="UP000434223">
    <property type="component" value="Unassembled WGS sequence"/>
</dbReference>
<comment type="catalytic activity">
    <reaction evidence="9">
        <text>glycyl-[protein] + reduced [flavodoxin] + S-adenosyl-L-methionine = glycin-2-yl radical-[protein] + semiquinone [flavodoxin] + 5'-deoxyadenosine + L-methionine + H(+)</text>
        <dbReference type="Rhea" id="RHEA:61976"/>
        <dbReference type="Rhea" id="RHEA-COMP:10622"/>
        <dbReference type="Rhea" id="RHEA-COMP:14480"/>
        <dbReference type="Rhea" id="RHEA-COMP:15993"/>
        <dbReference type="Rhea" id="RHEA-COMP:15994"/>
        <dbReference type="ChEBI" id="CHEBI:15378"/>
        <dbReference type="ChEBI" id="CHEBI:17319"/>
        <dbReference type="ChEBI" id="CHEBI:29947"/>
        <dbReference type="ChEBI" id="CHEBI:32722"/>
        <dbReference type="ChEBI" id="CHEBI:57618"/>
        <dbReference type="ChEBI" id="CHEBI:57844"/>
        <dbReference type="ChEBI" id="CHEBI:59789"/>
        <dbReference type="ChEBI" id="CHEBI:140311"/>
    </reaction>
</comment>
<keyword evidence="5" id="KW-0479">Metal-binding</keyword>
<sequence length="316" mass="36105">MPQQGIIFNIQRFTIHDGPGMRTELFLKGCPLRCRWCSNPESWTAYIQPGIYKTKCISRGKCGACEEVCPEKGILHFTRGKLTAIDRSKCTNCLACYDACPSDAVKQWGKSMSVEECMKEIRRDKGYYERSGGGVTVSGGEPLIQSDFVAELFQACRDEGIQTCCESTFHADWKEIEKILPVTDIMISDIKHMDPEIHKEYTGVTNDRILANLKRLTEEERELILRIPVIPHVNDDKKNMEATADFIRNELGGRVRTLQLLSFMRLGEEKYASLGLPYQMEDVKINRKSFQKHVEEIAEYFNSRGIHCMVGTKEKQ</sequence>
<evidence type="ECO:0000313" key="13">
    <source>
        <dbReference type="EMBL" id="MUB62963.1"/>
    </source>
</evidence>
<dbReference type="InterPro" id="IPR040074">
    <property type="entry name" value="BssD/PflA/YjjW"/>
</dbReference>
<keyword evidence="4" id="KW-0949">S-adenosyl-L-methionine</keyword>
<gene>
    <name evidence="12" type="ORF">CE91St55_14630</name>
    <name evidence="13" type="ORF">GNE07_07815</name>
</gene>
<dbReference type="Gene3D" id="3.30.70.20">
    <property type="match status" value="1"/>
</dbReference>
<dbReference type="GeneID" id="93147979"/>
<reference evidence="12" key="2">
    <citation type="submission" date="2022-01" db="EMBL/GenBank/DDBJ databases">
        <title>Novel bile acid biosynthetic pathways are enriched in the microbiome of centenarians.</title>
        <authorList>
            <person name="Sato Y."/>
            <person name="Atarashi K."/>
            <person name="Plichta R.D."/>
            <person name="Arai Y."/>
            <person name="Sasajima S."/>
            <person name="Kearney M.S."/>
            <person name="Suda W."/>
            <person name="Takeshita K."/>
            <person name="Sasaki T."/>
            <person name="Okamoto S."/>
            <person name="Skelly N.A."/>
            <person name="Okamura Y."/>
            <person name="Vlamakis H."/>
            <person name="Li Y."/>
            <person name="Tanoue T."/>
            <person name="Takei H."/>
            <person name="Nittono H."/>
            <person name="Narushima S."/>
            <person name="Irie J."/>
            <person name="Itoh H."/>
            <person name="Moriya K."/>
            <person name="Sugiura Y."/>
            <person name="Suematsu M."/>
            <person name="Moritoki N."/>
            <person name="Shibata S."/>
            <person name="Littman R.D."/>
            <person name="Fischbach A.M."/>
            <person name="Uwamino Y."/>
            <person name="Inoue T."/>
            <person name="Honda A."/>
            <person name="Hattori M."/>
            <person name="Murai T."/>
            <person name="Xavier J.R."/>
            <person name="Hirose N."/>
            <person name="Honda K."/>
        </authorList>
    </citation>
    <scope>NUCLEOTIDE SEQUENCE</scope>
    <source>
        <strain evidence="12">CE91-St55</strain>
    </source>
</reference>
<dbReference type="PROSITE" id="PS51918">
    <property type="entry name" value="RADICAL_SAM"/>
    <property type="match status" value="1"/>
</dbReference>
<keyword evidence="8" id="KW-0411">Iron-sulfur</keyword>
<feature type="domain" description="4Fe-4S ferredoxin-type" evidence="10">
    <location>
        <begin position="47"/>
        <end position="79"/>
    </location>
</feature>
<dbReference type="InterPro" id="IPR017900">
    <property type="entry name" value="4Fe4S_Fe_S_CS"/>
</dbReference>
<organism evidence="13 14">
    <name type="scientific">Hungatella hathewayi</name>
    <dbReference type="NCBI Taxonomy" id="154046"/>
    <lineage>
        <taxon>Bacteria</taxon>
        <taxon>Bacillati</taxon>
        <taxon>Bacillota</taxon>
        <taxon>Clostridia</taxon>
        <taxon>Lachnospirales</taxon>
        <taxon>Lachnospiraceae</taxon>
        <taxon>Hungatella</taxon>
    </lineage>
</organism>
<dbReference type="GO" id="GO:0016491">
    <property type="term" value="F:oxidoreductase activity"/>
    <property type="evidence" value="ECO:0007669"/>
    <property type="project" value="UniProtKB-KW"/>
</dbReference>
<dbReference type="EMBL" id="BQNJ01000001">
    <property type="protein sequence ID" value="GKG99481.1"/>
    <property type="molecule type" value="Genomic_DNA"/>
</dbReference>
<comment type="similarity">
    <text evidence="2">Belongs to the organic radical-activating enzymes family.</text>
</comment>
<dbReference type="PIRSF" id="PIRSF000371">
    <property type="entry name" value="PFL_act_enz"/>
    <property type="match status" value="1"/>
</dbReference>
<dbReference type="InterPro" id="IPR001989">
    <property type="entry name" value="Radical_activat_CS"/>
</dbReference>
<evidence type="ECO:0000256" key="5">
    <source>
        <dbReference type="ARBA" id="ARBA00022723"/>
    </source>
</evidence>
<dbReference type="PANTHER" id="PTHR30352">
    <property type="entry name" value="PYRUVATE FORMATE-LYASE-ACTIVATING ENZYME"/>
    <property type="match status" value="1"/>
</dbReference>
<dbReference type="Gene3D" id="3.20.20.70">
    <property type="entry name" value="Aldolase class I"/>
    <property type="match status" value="1"/>
</dbReference>
<dbReference type="SFLD" id="SFLDS00029">
    <property type="entry name" value="Radical_SAM"/>
    <property type="match status" value="1"/>
</dbReference>
<evidence type="ECO:0000256" key="8">
    <source>
        <dbReference type="ARBA" id="ARBA00023014"/>
    </source>
</evidence>
<accession>A0A174M872</accession>
<dbReference type="PANTHER" id="PTHR30352:SF4">
    <property type="entry name" value="PYRUVATE FORMATE-LYASE 2-ACTIVATING ENZYME"/>
    <property type="match status" value="1"/>
</dbReference>
<dbReference type="PROSITE" id="PS01087">
    <property type="entry name" value="RADICAL_ACTIVATING"/>
    <property type="match status" value="1"/>
</dbReference>
<evidence type="ECO:0000259" key="10">
    <source>
        <dbReference type="PROSITE" id="PS51379"/>
    </source>
</evidence>
<dbReference type="PROSITE" id="PS00198">
    <property type="entry name" value="4FE4S_FER_1"/>
    <property type="match status" value="1"/>
</dbReference>
<dbReference type="PROSITE" id="PS51379">
    <property type="entry name" value="4FE4S_FER_2"/>
    <property type="match status" value="2"/>
</dbReference>
<evidence type="ECO:0000256" key="7">
    <source>
        <dbReference type="ARBA" id="ARBA00023004"/>
    </source>
</evidence>
<feature type="domain" description="Radical SAM core" evidence="11">
    <location>
        <begin position="16"/>
        <end position="304"/>
    </location>
</feature>
<keyword evidence="7" id="KW-0408">Iron</keyword>
<evidence type="ECO:0000259" key="11">
    <source>
        <dbReference type="PROSITE" id="PS51918"/>
    </source>
</evidence>
<dbReference type="NCBIfam" id="TIGR02494">
    <property type="entry name" value="PFLE_PFLC"/>
    <property type="match status" value="1"/>
</dbReference>
<proteinExistence type="inferred from homology"/>
<dbReference type="Proteomes" id="UP001055091">
    <property type="component" value="Unassembled WGS sequence"/>
</dbReference>
<evidence type="ECO:0000256" key="2">
    <source>
        <dbReference type="ARBA" id="ARBA00009777"/>
    </source>
</evidence>
<comment type="cofactor">
    <cofactor evidence="1">
        <name>[4Fe-4S] cluster</name>
        <dbReference type="ChEBI" id="CHEBI:49883"/>
    </cofactor>
</comment>
<evidence type="ECO:0000256" key="3">
    <source>
        <dbReference type="ARBA" id="ARBA00022485"/>
    </source>
</evidence>
<dbReference type="AlphaFoldDB" id="A0A174M872"/>
<dbReference type="SUPFAM" id="SSF102114">
    <property type="entry name" value="Radical SAM enzymes"/>
    <property type="match status" value="1"/>
</dbReference>
<evidence type="ECO:0000256" key="9">
    <source>
        <dbReference type="ARBA" id="ARBA00047365"/>
    </source>
</evidence>
<dbReference type="InterPro" id="IPR007197">
    <property type="entry name" value="rSAM"/>
</dbReference>
<dbReference type="Pfam" id="PF04055">
    <property type="entry name" value="Radical_SAM"/>
    <property type="match status" value="1"/>
</dbReference>
<dbReference type="GO" id="GO:0046872">
    <property type="term" value="F:metal ion binding"/>
    <property type="evidence" value="ECO:0007669"/>
    <property type="project" value="UniProtKB-KW"/>
</dbReference>
<dbReference type="InterPro" id="IPR017896">
    <property type="entry name" value="4Fe4S_Fe-S-bd"/>
</dbReference>
<dbReference type="InterPro" id="IPR058240">
    <property type="entry name" value="rSAM_sf"/>
</dbReference>
<reference evidence="13 14" key="1">
    <citation type="submission" date="2019-09" db="EMBL/GenBank/DDBJ databases">
        <title>Draft genome sequencing of Hungatella hathewayi 123Y-2.</title>
        <authorList>
            <person name="Lv Q."/>
            <person name="Li S."/>
        </authorList>
    </citation>
    <scope>NUCLEOTIDE SEQUENCE [LARGE SCALE GENOMIC DNA]</scope>
    <source>
        <strain evidence="13 14">123Y-2</strain>
    </source>
</reference>
<dbReference type="Pfam" id="PF13353">
    <property type="entry name" value="Fer4_12"/>
    <property type="match status" value="1"/>
</dbReference>
<dbReference type="SFLD" id="SFLDG01118">
    <property type="entry name" value="activating_enzymes__group_2"/>
    <property type="match status" value="1"/>
</dbReference>
<dbReference type="RefSeq" id="WP_006774405.1">
    <property type="nucleotide sequence ID" value="NZ_BQNJ01000001.1"/>
</dbReference>
<dbReference type="GO" id="GO:0051539">
    <property type="term" value="F:4 iron, 4 sulfur cluster binding"/>
    <property type="evidence" value="ECO:0007669"/>
    <property type="project" value="UniProtKB-KW"/>
</dbReference>
<name>A0A174M872_9FIRM</name>
<dbReference type="SUPFAM" id="SSF54862">
    <property type="entry name" value="4Fe-4S ferredoxins"/>
    <property type="match status" value="1"/>
</dbReference>